<evidence type="ECO:0000313" key="6">
    <source>
        <dbReference type="EMBL" id="TQL57160.1"/>
    </source>
</evidence>
<dbReference type="SUPFAM" id="SSF53850">
    <property type="entry name" value="Periplasmic binding protein-like II"/>
    <property type="match status" value="1"/>
</dbReference>
<dbReference type="InterPro" id="IPR036390">
    <property type="entry name" value="WH_DNA-bd_sf"/>
</dbReference>
<dbReference type="GO" id="GO:0003700">
    <property type="term" value="F:DNA-binding transcription factor activity"/>
    <property type="evidence" value="ECO:0007669"/>
    <property type="project" value="InterPro"/>
</dbReference>
<keyword evidence="4" id="KW-0804">Transcription</keyword>
<reference evidence="6 7" key="1">
    <citation type="submission" date="2019-06" db="EMBL/GenBank/DDBJ databases">
        <title>Sequencing the genomes of 1000 actinobacteria strains.</title>
        <authorList>
            <person name="Klenk H.-P."/>
        </authorList>
    </citation>
    <scope>NUCLEOTIDE SEQUENCE [LARGE SCALE GENOMIC DNA]</scope>
    <source>
        <strain evidence="6 7">DSM 4813</strain>
    </source>
</reference>
<dbReference type="GO" id="GO:0003677">
    <property type="term" value="F:DNA binding"/>
    <property type="evidence" value="ECO:0007669"/>
    <property type="project" value="UniProtKB-KW"/>
</dbReference>
<evidence type="ECO:0000256" key="3">
    <source>
        <dbReference type="ARBA" id="ARBA00023125"/>
    </source>
</evidence>
<comment type="caution">
    <text evidence="6">The sequence shown here is derived from an EMBL/GenBank/DDBJ whole genome shotgun (WGS) entry which is preliminary data.</text>
</comment>
<dbReference type="InterPro" id="IPR000847">
    <property type="entry name" value="LysR_HTH_N"/>
</dbReference>
<evidence type="ECO:0000256" key="1">
    <source>
        <dbReference type="ARBA" id="ARBA00009437"/>
    </source>
</evidence>
<dbReference type="EMBL" id="VFOS01000005">
    <property type="protein sequence ID" value="TQL57160.1"/>
    <property type="molecule type" value="Genomic_DNA"/>
</dbReference>
<dbReference type="OrthoDB" id="4131546at2"/>
<keyword evidence="3 6" id="KW-0238">DNA-binding</keyword>
<dbReference type="Gene3D" id="3.40.190.10">
    <property type="entry name" value="Periplasmic binding protein-like II"/>
    <property type="match status" value="2"/>
</dbReference>
<dbReference type="PANTHER" id="PTHR30346:SF29">
    <property type="entry name" value="LYSR SUBSTRATE-BINDING"/>
    <property type="match status" value="1"/>
</dbReference>
<dbReference type="PANTHER" id="PTHR30346">
    <property type="entry name" value="TRANSCRIPTIONAL DUAL REGULATOR HCAR-RELATED"/>
    <property type="match status" value="1"/>
</dbReference>
<evidence type="ECO:0000313" key="7">
    <source>
        <dbReference type="Proteomes" id="UP000315389"/>
    </source>
</evidence>
<dbReference type="AlphaFoldDB" id="A0A542ZA96"/>
<dbReference type="Pfam" id="PF03466">
    <property type="entry name" value="LysR_substrate"/>
    <property type="match status" value="1"/>
</dbReference>
<evidence type="ECO:0000259" key="5">
    <source>
        <dbReference type="PROSITE" id="PS50931"/>
    </source>
</evidence>
<sequence length="310" mass="33801">MLSVPRMRILLELRRHGTLAEVAYILNYTPSAISQQLSALEAETHVALTERVGRGLRLTRQGEILANHAEIVIAQLEQAEAELAASLGEVGGRMRIACFQSVLLTLVPETLTLLAQRFPELQIEVTQYDEPDAVGGLLSHEYDLILGEEYPGQPIRGSAGIEWDLLTLDPLRAALPMSGPWSDPRAVLAGLASAPWVLENESSAFGRWAIALMQEQGFTPHVPFVSTDILLHLHLVETGHAVALVPDLLWLSQTPRVRLVPLPGNPQRRLLTGVRDGSGGHPAIVALRQALRDVTDELHHRANSPAAPPV</sequence>
<protein>
    <submittedName>
        <fullName evidence="6">DNA-binding transcriptional LysR family regulator</fullName>
    </submittedName>
</protein>
<dbReference type="Proteomes" id="UP000315389">
    <property type="component" value="Unassembled WGS sequence"/>
</dbReference>
<feature type="domain" description="HTH lysR-type" evidence="5">
    <location>
        <begin position="2"/>
        <end position="59"/>
    </location>
</feature>
<gene>
    <name evidence="6" type="ORF">FB461_2280</name>
</gene>
<dbReference type="SUPFAM" id="SSF46785">
    <property type="entry name" value="Winged helix' DNA-binding domain"/>
    <property type="match status" value="1"/>
</dbReference>
<evidence type="ECO:0000256" key="2">
    <source>
        <dbReference type="ARBA" id="ARBA00023015"/>
    </source>
</evidence>
<accession>A0A542ZA96</accession>
<proteinExistence type="inferred from homology"/>
<dbReference type="RefSeq" id="WP_142122134.1">
    <property type="nucleotide sequence ID" value="NZ_BAAASV010000002.1"/>
</dbReference>
<organism evidence="6 7">
    <name type="scientific">Rarobacter faecitabidus</name>
    <dbReference type="NCBI Taxonomy" id="13243"/>
    <lineage>
        <taxon>Bacteria</taxon>
        <taxon>Bacillati</taxon>
        <taxon>Actinomycetota</taxon>
        <taxon>Actinomycetes</taxon>
        <taxon>Micrococcales</taxon>
        <taxon>Rarobacteraceae</taxon>
        <taxon>Rarobacter</taxon>
    </lineage>
</organism>
<dbReference type="InterPro" id="IPR036388">
    <property type="entry name" value="WH-like_DNA-bd_sf"/>
</dbReference>
<comment type="similarity">
    <text evidence="1">Belongs to the LysR transcriptional regulatory family.</text>
</comment>
<dbReference type="GO" id="GO:0032993">
    <property type="term" value="C:protein-DNA complex"/>
    <property type="evidence" value="ECO:0007669"/>
    <property type="project" value="TreeGrafter"/>
</dbReference>
<evidence type="ECO:0000256" key="4">
    <source>
        <dbReference type="ARBA" id="ARBA00023163"/>
    </source>
</evidence>
<dbReference type="Pfam" id="PF00126">
    <property type="entry name" value="HTH_1"/>
    <property type="match status" value="1"/>
</dbReference>
<name>A0A542ZA96_RARFA</name>
<dbReference type="InterPro" id="IPR005119">
    <property type="entry name" value="LysR_subst-bd"/>
</dbReference>
<dbReference type="PROSITE" id="PS50931">
    <property type="entry name" value="HTH_LYSR"/>
    <property type="match status" value="1"/>
</dbReference>
<dbReference type="Gene3D" id="1.10.10.10">
    <property type="entry name" value="Winged helix-like DNA-binding domain superfamily/Winged helix DNA-binding domain"/>
    <property type="match status" value="1"/>
</dbReference>
<keyword evidence="2" id="KW-0805">Transcription regulation</keyword>
<keyword evidence="7" id="KW-1185">Reference proteome</keyword>